<dbReference type="InterPro" id="IPR049548">
    <property type="entry name" value="Sina-like_RING"/>
</dbReference>
<comment type="domain">
    <text evidence="10">The RING-type zinc finger domain is essential for ubiquitin ligase activity.</text>
</comment>
<reference evidence="14 15" key="1">
    <citation type="submission" date="2021-04" db="EMBL/GenBank/DDBJ databases">
        <authorList>
            <person name="Bliznina A."/>
        </authorList>
    </citation>
    <scope>NUCLEOTIDE SEQUENCE [LARGE SCALE GENOMIC DNA]</scope>
</reference>
<name>A0ABN7TAG1_OIKDI</name>
<dbReference type="Pfam" id="PF21362">
    <property type="entry name" value="Sina_RING"/>
    <property type="match status" value="1"/>
</dbReference>
<dbReference type="EMBL" id="OU015567">
    <property type="protein sequence ID" value="CAG5112382.1"/>
    <property type="molecule type" value="Genomic_DNA"/>
</dbReference>
<comment type="similarity">
    <text evidence="3 10">Belongs to the SINA (Seven in absentia) family.</text>
</comment>
<evidence type="ECO:0000256" key="10">
    <source>
        <dbReference type="RuleBase" id="RU201113"/>
    </source>
</evidence>
<dbReference type="Proteomes" id="UP001158576">
    <property type="component" value="Chromosome 2"/>
</dbReference>
<dbReference type="SUPFAM" id="SSF57850">
    <property type="entry name" value="RING/U-box"/>
    <property type="match status" value="1"/>
</dbReference>
<evidence type="ECO:0000313" key="14">
    <source>
        <dbReference type="EMBL" id="CAG5112382.1"/>
    </source>
</evidence>
<dbReference type="CDD" id="cd03829">
    <property type="entry name" value="Sina"/>
    <property type="match status" value="1"/>
</dbReference>
<comment type="catalytic activity">
    <reaction evidence="1 10">
        <text>S-ubiquitinyl-[E2 ubiquitin-conjugating enzyme]-L-cysteine + [acceptor protein]-L-lysine = [E2 ubiquitin-conjugating enzyme]-L-cysteine + N(6)-ubiquitinyl-[acceptor protein]-L-lysine.</text>
        <dbReference type="EC" id="2.3.2.27"/>
    </reaction>
</comment>
<keyword evidence="5 10" id="KW-0479">Metal-binding</keyword>
<keyword evidence="8 10" id="KW-0862">Zinc</keyword>
<evidence type="ECO:0000256" key="1">
    <source>
        <dbReference type="ARBA" id="ARBA00000900"/>
    </source>
</evidence>
<dbReference type="InterPro" id="IPR008974">
    <property type="entry name" value="TRAF-like"/>
</dbReference>
<evidence type="ECO:0000256" key="4">
    <source>
        <dbReference type="ARBA" id="ARBA00022679"/>
    </source>
</evidence>
<evidence type="ECO:0000256" key="9">
    <source>
        <dbReference type="PROSITE-ProRule" id="PRU00455"/>
    </source>
</evidence>
<keyword evidence="15" id="KW-1185">Reference proteome</keyword>
<comment type="function">
    <text evidence="10">E3 ubiquitin-protein ligase that mediates ubiquitination and subsequent proteasomal degradation of target proteins. E3 ubiquitin ligases accept ubiquitin from an E2 ubiquitin-conjugating enzyme in the form of a thioester and then directly transfers the ubiquitin to targeted substrates.</text>
</comment>
<dbReference type="PROSITE" id="PS50089">
    <property type="entry name" value="ZF_RING_2"/>
    <property type="match status" value="1"/>
</dbReference>
<dbReference type="PANTHER" id="PTHR45877:SF2">
    <property type="entry name" value="E3 UBIQUITIN-PROTEIN LIGASE SINA-RELATED"/>
    <property type="match status" value="1"/>
</dbReference>
<dbReference type="Gene3D" id="2.60.210.10">
    <property type="entry name" value="Apoptosis, Tumor Necrosis Factor Receptor Associated Protein 2, Chain A"/>
    <property type="match status" value="1"/>
</dbReference>
<dbReference type="SUPFAM" id="SSF49599">
    <property type="entry name" value="TRAF domain-like"/>
    <property type="match status" value="1"/>
</dbReference>
<evidence type="ECO:0000256" key="5">
    <source>
        <dbReference type="ARBA" id="ARBA00022723"/>
    </source>
</evidence>
<evidence type="ECO:0000256" key="2">
    <source>
        <dbReference type="ARBA" id="ARBA00004906"/>
    </source>
</evidence>
<dbReference type="InterPro" id="IPR004162">
    <property type="entry name" value="SINA-like_animal"/>
</dbReference>
<evidence type="ECO:0000259" key="12">
    <source>
        <dbReference type="PROSITE" id="PS50089"/>
    </source>
</evidence>
<dbReference type="InterPro" id="IPR018121">
    <property type="entry name" value="7-in-absentia-prot_TRAF-dom"/>
</dbReference>
<dbReference type="InterPro" id="IPR013010">
    <property type="entry name" value="Znf_SIAH"/>
</dbReference>
<evidence type="ECO:0000313" key="15">
    <source>
        <dbReference type="Proteomes" id="UP001158576"/>
    </source>
</evidence>
<dbReference type="InterPro" id="IPR013083">
    <property type="entry name" value="Znf_RING/FYVE/PHD"/>
</dbReference>
<dbReference type="Pfam" id="PF21361">
    <property type="entry name" value="Sina_ZnF"/>
    <property type="match status" value="1"/>
</dbReference>
<keyword evidence="7 10" id="KW-0833">Ubl conjugation pathway</keyword>
<feature type="domain" description="SIAH-type" evidence="13">
    <location>
        <begin position="144"/>
        <end position="204"/>
    </location>
</feature>
<evidence type="ECO:0000256" key="7">
    <source>
        <dbReference type="ARBA" id="ARBA00022786"/>
    </source>
</evidence>
<evidence type="ECO:0000256" key="8">
    <source>
        <dbReference type="ARBA" id="ARBA00022833"/>
    </source>
</evidence>
<feature type="domain" description="RING-type" evidence="12">
    <location>
        <begin position="92"/>
        <end position="127"/>
    </location>
</feature>
<keyword evidence="4" id="KW-0808">Transferase</keyword>
<comment type="domain">
    <text evidence="10">The SBD domain (substrate-binding domain) mediates the interaction with substrate proteins. It is related to the TRAF family.</text>
</comment>
<accession>A0ABN7TAG1</accession>
<keyword evidence="6 9" id="KW-0863">Zinc-finger</keyword>
<dbReference type="Pfam" id="PF03145">
    <property type="entry name" value="Sina_TRAF"/>
    <property type="match status" value="1"/>
</dbReference>
<dbReference type="Gene3D" id="3.30.40.10">
    <property type="entry name" value="Zinc/RING finger domain, C3HC4 (zinc finger)"/>
    <property type="match status" value="2"/>
</dbReference>
<dbReference type="EC" id="2.3.2.27" evidence="10"/>
<feature type="region of interest" description="Disordered" evidence="11">
    <location>
        <begin position="1"/>
        <end position="64"/>
    </location>
</feature>
<evidence type="ECO:0000256" key="6">
    <source>
        <dbReference type="ARBA" id="ARBA00022771"/>
    </source>
</evidence>
<dbReference type="InterPro" id="IPR001841">
    <property type="entry name" value="Znf_RING"/>
</dbReference>
<comment type="pathway">
    <text evidence="2 10">Protein modification; protein ubiquitination.</text>
</comment>
<proteinExistence type="inferred from homology"/>
<sequence length="337" mass="37349">MGLEGTPSLSDRKLTVTGSSGNDRDSAFQRDSQNESMPNQNSATIGKSGPFGQSANPARASQRAVPMHVDVIKSEADMPNSNNSELAALFECPVCYDYVLPPIHQCSIGHLICGQCRPKLQTCPTCRGQIPQIRNLAMEKVAATVYFPCKYKQNGCNQQMLHTEKPTHEDQCEFRPYVCPCPGASCKWSGNLDEVMEHLLVNHKSITTLQGEDIVFLATDVNLPGAVDWVMMQSCFNNHFMLVLEKQEKFDGHVQFFAVVQLIGTRKQAQQFAYRLELNGHRRRLTWEATPRSIHEGVSSAIQNSDCLVFDTAVAQMFSENGNLGINVTISLTSMST</sequence>
<protein>
    <recommendedName>
        <fullName evidence="10">E3 ubiquitin-protein ligase</fullName>
        <ecNumber evidence="10">2.3.2.27</ecNumber>
    </recommendedName>
</protein>
<organism evidence="14 15">
    <name type="scientific">Oikopleura dioica</name>
    <name type="common">Tunicate</name>
    <dbReference type="NCBI Taxonomy" id="34765"/>
    <lineage>
        <taxon>Eukaryota</taxon>
        <taxon>Metazoa</taxon>
        <taxon>Chordata</taxon>
        <taxon>Tunicata</taxon>
        <taxon>Appendicularia</taxon>
        <taxon>Copelata</taxon>
        <taxon>Oikopleuridae</taxon>
        <taxon>Oikopleura</taxon>
    </lineage>
</organism>
<evidence type="ECO:0000256" key="3">
    <source>
        <dbReference type="ARBA" id="ARBA00009119"/>
    </source>
</evidence>
<feature type="compositionally biased region" description="Polar residues" evidence="11">
    <location>
        <begin position="29"/>
        <end position="56"/>
    </location>
</feature>
<dbReference type="PANTHER" id="PTHR45877">
    <property type="entry name" value="E3 UBIQUITIN-PROTEIN LIGASE SIAH2"/>
    <property type="match status" value="1"/>
</dbReference>
<dbReference type="PROSITE" id="PS51081">
    <property type="entry name" value="ZF_SIAH"/>
    <property type="match status" value="1"/>
</dbReference>
<gene>
    <name evidence="14" type="ORF">OKIOD_LOCUS15367</name>
</gene>
<evidence type="ECO:0000256" key="11">
    <source>
        <dbReference type="SAM" id="MobiDB-lite"/>
    </source>
</evidence>
<evidence type="ECO:0000259" key="13">
    <source>
        <dbReference type="PROSITE" id="PS51081"/>
    </source>
</evidence>